<feature type="region of interest" description="Disordered" evidence="2">
    <location>
        <begin position="58"/>
        <end position="81"/>
    </location>
</feature>
<dbReference type="PANTHER" id="PTHR23322:SF1">
    <property type="entry name" value="FAS-ASSOCIATED FACTOR 2"/>
    <property type="match status" value="1"/>
</dbReference>
<protein>
    <recommendedName>
        <fullName evidence="3">HECT domain-containing protein</fullName>
    </recommendedName>
</protein>
<dbReference type="InterPro" id="IPR000569">
    <property type="entry name" value="HECT_dom"/>
</dbReference>
<evidence type="ECO:0000256" key="1">
    <source>
        <dbReference type="ARBA" id="ARBA00022786"/>
    </source>
</evidence>
<comment type="caution">
    <text evidence="4">The sequence shown here is derived from an EMBL/GenBank/DDBJ whole genome shotgun (WGS) entry which is preliminary data.</text>
</comment>
<dbReference type="Proteomes" id="UP001159405">
    <property type="component" value="Unassembled WGS sequence"/>
</dbReference>
<sequence>MDGSAVLYSPEYFLVELGLETRGDLYALRSFCERKEKQTKSKDAEERKQSLIDKIRCKKVKHSSGPESQKKNTPSSSYGKPRKFELGWQHFSEVQKRFVAVRQSRGGGTRSVSMSGNSTISDILEEARNLFFPQGKSVYGNWMDMDCELANFKGEVKTSITSHESNVMDFSLQPYFALHKLTRVRLYLRTRQRGTSSISVEEGEPEAESETLGVLKGSSRERAKLREEQDGEYAESLRADRAKTERREQALKEELNKARKVEEIHAARLSRVLDEPTVDEPRVVVRVRHIDLGLVNRAFKPNQKMAAVYDWIGSLQLIPLYFSLSSTPGNVIDPSVSIDCSADKVLFMEQRDDPIPLSADDDEVSFKGFGEIGEIGMTPPSDEELAESNNEPLTCMGITNNQGSSDNVVIIEDDSSRPAVANVIPPSNDSSVETEVSHSLESQQTNRRVVKIRRVQVMADMISLFKDEIVMDTPLNVVMINAFGKEEDGVDNNSVFLDALSSFWAAFYESCTNGEEERAPVIRHDFQVSEWESIGRIIVKGYKQVKFFPVRLNRAFMTASLFGESAITNELLIDSFLAYLSKDERELIKLALNKGLDKEHEEEWLELLDRFGCKTIPNAEQVGDIVLEIAHKELVQTPRYIIDSWSTPLLVLQQEFQSPDLLQQFFERGKPTTKKVIALLDANAETNAQRETMSYLKQYVRGLESEKLTKFLRFCTGSNMMCVEKITISFNTLEGAVRRPVAHTCGAVLDLPT</sequence>
<feature type="domain" description="HECT" evidence="3">
    <location>
        <begin position="677"/>
        <end position="752"/>
    </location>
</feature>
<organism evidence="4 5">
    <name type="scientific">Porites lobata</name>
    <dbReference type="NCBI Taxonomy" id="104759"/>
    <lineage>
        <taxon>Eukaryota</taxon>
        <taxon>Metazoa</taxon>
        <taxon>Cnidaria</taxon>
        <taxon>Anthozoa</taxon>
        <taxon>Hexacorallia</taxon>
        <taxon>Scleractinia</taxon>
        <taxon>Fungiina</taxon>
        <taxon>Poritidae</taxon>
        <taxon>Porites</taxon>
    </lineage>
</organism>
<dbReference type="SUPFAM" id="SSF56204">
    <property type="entry name" value="Hect, E3 ligase catalytic domain"/>
    <property type="match status" value="1"/>
</dbReference>
<keyword evidence="1" id="KW-0833">Ubl conjugation pathway</keyword>
<name>A0ABN8Q0K9_9CNID</name>
<dbReference type="Pfam" id="PF00632">
    <property type="entry name" value="HECT"/>
    <property type="match status" value="1"/>
</dbReference>
<proteinExistence type="predicted"/>
<feature type="compositionally biased region" description="Basic and acidic residues" evidence="2">
    <location>
        <begin position="235"/>
        <end position="245"/>
    </location>
</feature>
<feature type="region of interest" description="Disordered" evidence="2">
    <location>
        <begin position="195"/>
        <end position="245"/>
    </location>
</feature>
<feature type="compositionally biased region" description="Polar residues" evidence="2">
    <location>
        <begin position="65"/>
        <end position="78"/>
    </location>
</feature>
<accession>A0ABN8Q0K9</accession>
<dbReference type="InterPro" id="IPR035983">
    <property type="entry name" value="Hect_E3_ubiquitin_ligase"/>
</dbReference>
<dbReference type="Gene3D" id="3.30.2410.10">
    <property type="entry name" value="Hect, E3 ligase catalytic domain"/>
    <property type="match status" value="1"/>
</dbReference>
<gene>
    <name evidence="4" type="ORF">PLOB_00049145</name>
</gene>
<dbReference type="InterPro" id="IPR050730">
    <property type="entry name" value="UBX_domain-protein"/>
</dbReference>
<dbReference type="PANTHER" id="PTHR23322">
    <property type="entry name" value="FAS-ASSOCIATED PROTEIN"/>
    <property type="match status" value="1"/>
</dbReference>
<evidence type="ECO:0000313" key="4">
    <source>
        <dbReference type="EMBL" id="CAH3152571.1"/>
    </source>
</evidence>
<feature type="compositionally biased region" description="Basic and acidic residues" evidence="2">
    <location>
        <begin position="218"/>
        <end position="228"/>
    </location>
</feature>
<keyword evidence="5" id="KW-1185">Reference proteome</keyword>
<feature type="non-terminal residue" evidence="4">
    <location>
        <position position="753"/>
    </location>
</feature>
<evidence type="ECO:0000259" key="3">
    <source>
        <dbReference type="Pfam" id="PF00632"/>
    </source>
</evidence>
<dbReference type="EMBL" id="CALNXK010000094">
    <property type="protein sequence ID" value="CAH3152571.1"/>
    <property type="molecule type" value="Genomic_DNA"/>
</dbReference>
<evidence type="ECO:0000256" key="2">
    <source>
        <dbReference type="SAM" id="MobiDB-lite"/>
    </source>
</evidence>
<reference evidence="4 5" key="1">
    <citation type="submission" date="2022-05" db="EMBL/GenBank/DDBJ databases">
        <authorList>
            <consortium name="Genoscope - CEA"/>
            <person name="William W."/>
        </authorList>
    </citation>
    <scope>NUCLEOTIDE SEQUENCE [LARGE SCALE GENOMIC DNA]</scope>
</reference>
<evidence type="ECO:0000313" key="5">
    <source>
        <dbReference type="Proteomes" id="UP001159405"/>
    </source>
</evidence>